<dbReference type="Proteomes" id="UP000039021">
    <property type="component" value="Unassembled WGS sequence"/>
</dbReference>
<evidence type="ECO:0000313" key="2">
    <source>
        <dbReference type="EMBL" id="COZ00307.1"/>
    </source>
</evidence>
<organism evidence="1 3">
    <name type="scientific">Mycobacterium tuberculosis</name>
    <dbReference type="NCBI Taxonomy" id="1773"/>
    <lineage>
        <taxon>Bacteria</taxon>
        <taxon>Bacillati</taxon>
        <taxon>Actinomycetota</taxon>
        <taxon>Actinomycetes</taxon>
        <taxon>Mycobacteriales</taxon>
        <taxon>Mycobacteriaceae</taxon>
        <taxon>Mycobacterium</taxon>
        <taxon>Mycobacterium tuberculosis complex</taxon>
    </lineage>
</organism>
<dbReference type="Proteomes" id="UP000038802">
    <property type="component" value="Unassembled WGS sequence"/>
</dbReference>
<gene>
    <name evidence="1" type="ORF">ERS007703_01981</name>
    <name evidence="2" type="ORF">ERS007739_03288</name>
</gene>
<protein>
    <submittedName>
        <fullName evidence="1">Uncharacterized protein</fullName>
    </submittedName>
</protein>
<dbReference type="EMBL" id="CSBK01001677">
    <property type="protein sequence ID" value="COZ00307.1"/>
    <property type="molecule type" value="Genomic_DNA"/>
</dbReference>
<evidence type="ECO:0000313" key="3">
    <source>
        <dbReference type="Proteomes" id="UP000038802"/>
    </source>
</evidence>
<evidence type="ECO:0000313" key="1">
    <source>
        <dbReference type="EMBL" id="COV74810.1"/>
    </source>
</evidence>
<evidence type="ECO:0000313" key="4">
    <source>
        <dbReference type="Proteomes" id="UP000039021"/>
    </source>
</evidence>
<sequence>MQTPSTNERLASMEMGQLIHARTEAGPHTQRSFLGRERTGTIPPQRKRKRHLWLDSSASTCRAISGWRSP</sequence>
<reference evidence="2" key="2">
    <citation type="submission" date="2015-03" db="EMBL/GenBank/DDBJ databases">
        <authorList>
            <consortium name="Pathogen Informatics"/>
            <person name="Murphy D."/>
        </authorList>
    </citation>
    <scope>NUCLEOTIDE SEQUENCE</scope>
    <source>
        <strain evidence="2">N09902308</strain>
    </source>
</reference>
<reference evidence="3 4" key="3">
    <citation type="submission" date="2015-03" db="EMBL/GenBank/DDBJ databases">
        <authorList>
            <consortium name="Pathogen Informatics"/>
        </authorList>
    </citation>
    <scope>NUCLEOTIDE SEQUENCE [LARGE SCALE GENOMIC DNA]</scope>
    <source>
        <strain evidence="3">K00500041</strain>
        <strain evidence="4">N09902308</strain>
    </source>
</reference>
<name>A0A0U0R3Z6_MYCTX</name>
<dbReference type="AlphaFoldDB" id="A0A0U0R3Z6"/>
<dbReference type="EMBL" id="CSAE01000192">
    <property type="protein sequence ID" value="COV74810.1"/>
    <property type="molecule type" value="Genomic_DNA"/>
</dbReference>
<proteinExistence type="predicted"/>
<reference evidence="1" key="1">
    <citation type="submission" date="2015-03" db="EMBL/GenBank/DDBJ databases">
        <authorList>
            <person name="Murphy D."/>
        </authorList>
    </citation>
    <scope>NUCLEOTIDE SEQUENCE [LARGE SCALE GENOMIC DNA]</scope>
    <source>
        <strain evidence="1">K00500041</strain>
    </source>
</reference>
<accession>A0A0U0R3Z6</accession>